<sequence>MILTKRRIIYAQDIMILTGRSRSYAYYCMKRVREHYGKSKHQLITFQEFADFHGIPVDDLGFSLIHKTKAN</sequence>
<reference evidence="1" key="1">
    <citation type="submission" date="2022-10" db="EMBL/GenBank/DDBJ databases">
        <title>Algoriphagus sp. a novel bacteria isolate from halophytes salicornia europaea.</title>
        <authorList>
            <person name="Peng Y."/>
            <person name="Jiang L."/>
            <person name="Lee J."/>
        </authorList>
    </citation>
    <scope>NUCLEOTIDE SEQUENCE</scope>
    <source>
        <strain evidence="1">TR-M5</strain>
    </source>
</reference>
<gene>
    <name evidence="1" type="ORF">OM944_05365</name>
</gene>
<evidence type="ECO:0008006" key="3">
    <source>
        <dbReference type="Google" id="ProtNLM"/>
    </source>
</evidence>
<proteinExistence type="predicted"/>
<dbReference type="RefSeq" id="WP_264810631.1">
    <property type="nucleotide sequence ID" value="NZ_CP110226.1"/>
</dbReference>
<keyword evidence="2" id="KW-1185">Reference proteome</keyword>
<organism evidence="1 2">
    <name type="scientific">Algoriphagus halophytocola</name>
    <dbReference type="NCBI Taxonomy" id="2991499"/>
    <lineage>
        <taxon>Bacteria</taxon>
        <taxon>Pseudomonadati</taxon>
        <taxon>Bacteroidota</taxon>
        <taxon>Cytophagia</taxon>
        <taxon>Cytophagales</taxon>
        <taxon>Cyclobacteriaceae</taxon>
        <taxon>Algoriphagus</taxon>
    </lineage>
</organism>
<accession>A0ABY6MLB1</accession>
<name>A0ABY6MLB1_9BACT</name>
<dbReference type="EMBL" id="CP110226">
    <property type="protein sequence ID" value="UZD23920.1"/>
    <property type="molecule type" value="Genomic_DNA"/>
</dbReference>
<dbReference type="Proteomes" id="UP001163156">
    <property type="component" value="Chromosome"/>
</dbReference>
<protein>
    <recommendedName>
        <fullName evidence="3">Transposase</fullName>
    </recommendedName>
</protein>
<evidence type="ECO:0000313" key="2">
    <source>
        <dbReference type="Proteomes" id="UP001163156"/>
    </source>
</evidence>
<evidence type="ECO:0000313" key="1">
    <source>
        <dbReference type="EMBL" id="UZD23920.1"/>
    </source>
</evidence>